<comment type="caution">
    <text evidence="16">The sequence shown here is derived from an EMBL/GenBank/DDBJ whole genome shotgun (WGS) entry which is preliminary data.</text>
</comment>
<feature type="transmembrane region" description="Helical" evidence="14">
    <location>
        <begin position="991"/>
        <end position="1011"/>
    </location>
</feature>
<dbReference type="Proteomes" id="UP000075714">
    <property type="component" value="Unassembled WGS sequence"/>
</dbReference>
<feature type="domain" description="Ion transport" evidence="15">
    <location>
        <begin position="882"/>
        <end position="1083"/>
    </location>
</feature>
<dbReference type="InterPro" id="IPR036770">
    <property type="entry name" value="Ankyrin_rpt-contain_sf"/>
</dbReference>
<keyword evidence="7" id="KW-0106">Calcium</keyword>
<keyword evidence="10 14" id="KW-0472">Membrane</keyword>
<keyword evidence="3" id="KW-1003">Cell membrane</keyword>
<evidence type="ECO:0000313" key="16">
    <source>
        <dbReference type="EMBL" id="KXZ50583.1"/>
    </source>
</evidence>
<protein>
    <recommendedName>
        <fullName evidence="15">Ion transport domain-containing protein</fullName>
    </recommendedName>
</protein>
<feature type="transmembrane region" description="Helical" evidence="14">
    <location>
        <begin position="922"/>
        <end position="939"/>
    </location>
</feature>
<evidence type="ECO:0000256" key="6">
    <source>
        <dbReference type="ARBA" id="ARBA00022737"/>
    </source>
</evidence>
<evidence type="ECO:0000256" key="2">
    <source>
        <dbReference type="ARBA" id="ARBA00022448"/>
    </source>
</evidence>
<dbReference type="OrthoDB" id="552669at2759"/>
<sequence length="1205" mass="128477">MGRSDGAGLTPGGELLIAVLTGELGRLGASDDAGSNHVGAGSGDKAAAEGILERLIAEQCNAFHKGSPHTLCLRSAGGPAATGVPAAPYLEDSCEAGAMGCFTVLALAAWRGDLAAVEALLRRGADPNAEPADDVARSRLMTPLGAAAERGHLEVVGVLLDWNARPRLESLTVQPEEWAVGRLFKPAVLAAARAHYDVARLIVQQRQHQQQEGQPAALTRDETVRRLSADGGDPGSAGILGRQGRACGALGLWLLKGTAAITLKVLSFGLVSRIGPRAVSWERELLEALLAAFLRGHKDAVKLLYDQAADPTEGRPSAPTSRTATMLRRAQQSCGNLRAPDLHSSPQQPGGSVTGGGGGTDSREAERNGLIHEVDPLVTPAAAAADRTPQQLAANPSLLRLHATPPPSLSHAHAHERPGGCLSEEGRVRLAEAWQACRGNKLGLLPEHEEALTGVLEAMLIKARKIMKHTQQPLSSDMELELWLATRLALYVLQSRSLLELALGAIINAPLPCGLMARLDSLLDWRFWVHLSADFPTLCAKHLSNIPLVDGTAEAKRRGATTDDYHACPSGASAAAAGGAGAGVGAMVVGTPAAAGPATARTTVTGAAGTAAHPGEAHEVRREFKEAKGGQGHGGKDLLVPHERVKMHKWAKQYSVVTPRHFTRYGALPWTTPQRFVASLLLATVHTLRGAELPERDAELVREMVMLAATPLLLAGRAAVWQSASGVIGTFLLAVVGCVGNAVAAALLMLRAPASRLEALKDLLQMQGGDKLEATCMKVPIRGLANSDAGELLHNLLDSKLDPACFGSPVVKALIVYKWRTFARSYVGFLLAEHLLYMALFITYATSFSRAFWGWDHAAAIAPPPPAAPDTDSADEPDGPQCFSRLQLACIIFLSIQTATYVVHEARQMFNSIKGNWLQQPLNLLDVAGLALVAVVLGLHVRDGCHVDAELIRGLCGVTVLVQFLRLLYYAMPVPGLGGFVSMVLEVIKDLAMFFVFLGILFVGFSTSYMVMMPERTVADVFTSQFTLIFGDFSLGPLTEDSPPPSALMQVLRSLYQILVSIIMLNLLISIINESYARVRETEKFRLLRNQATMITEIEAMVPRRLLRIADATCGGEYLYVLEALSHAERLAASGQDAKQGGKGGGKGQLDPVVMDKLHRAVDGLKRVQADAQSQALKLMEEVTSGLKTLQQELGQLKATVQELD</sequence>
<evidence type="ECO:0000256" key="7">
    <source>
        <dbReference type="ARBA" id="ARBA00022837"/>
    </source>
</evidence>
<comment type="subcellular location">
    <subcellularLocation>
        <location evidence="1">Cell membrane</location>
        <topology evidence="1">Multi-pass membrane protein</topology>
    </subcellularLocation>
</comment>
<dbReference type="PROSITE" id="PS50088">
    <property type="entry name" value="ANK_REPEAT"/>
    <property type="match status" value="1"/>
</dbReference>
<dbReference type="GO" id="GO:0005216">
    <property type="term" value="F:monoatomic ion channel activity"/>
    <property type="evidence" value="ECO:0007669"/>
    <property type="project" value="InterPro"/>
</dbReference>
<dbReference type="PANTHER" id="PTHR10582:SF2">
    <property type="entry name" value="INACTIVE"/>
    <property type="match status" value="1"/>
</dbReference>
<evidence type="ECO:0000256" key="14">
    <source>
        <dbReference type="SAM" id="Phobius"/>
    </source>
</evidence>
<dbReference type="SUPFAM" id="SSF48403">
    <property type="entry name" value="Ankyrin repeat"/>
    <property type="match status" value="1"/>
</dbReference>
<dbReference type="AlphaFoldDB" id="A0A150GL87"/>
<dbReference type="Pfam" id="PF00023">
    <property type="entry name" value="Ank"/>
    <property type="match status" value="1"/>
</dbReference>
<evidence type="ECO:0000256" key="5">
    <source>
        <dbReference type="ARBA" id="ARBA00022692"/>
    </source>
</evidence>
<dbReference type="EMBL" id="LSYV01000017">
    <property type="protein sequence ID" value="KXZ50583.1"/>
    <property type="molecule type" value="Genomic_DNA"/>
</dbReference>
<keyword evidence="9" id="KW-0406">Ion transport</keyword>
<dbReference type="STRING" id="33097.A0A150GL87"/>
<feature type="region of interest" description="Disordered" evidence="13">
    <location>
        <begin position="336"/>
        <end position="364"/>
    </location>
</feature>
<reference evidence="17" key="1">
    <citation type="journal article" date="2016" name="Nat. Commun.">
        <title>The Gonium pectorale genome demonstrates co-option of cell cycle regulation during the evolution of multicellularity.</title>
        <authorList>
            <person name="Hanschen E.R."/>
            <person name="Marriage T.N."/>
            <person name="Ferris P.J."/>
            <person name="Hamaji T."/>
            <person name="Toyoda A."/>
            <person name="Fujiyama A."/>
            <person name="Neme R."/>
            <person name="Noguchi H."/>
            <person name="Minakuchi Y."/>
            <person name="Suzuki M."/>
            <person name="Kawai-Toyooka H."/>
            <person name="Smith D.R."/>
            <person name="Sparks H."/>
            <person name="Anderson J."/>
            <person name="Bakaric R."/>
            <person name="Luria V."/>
            <person name="Karger A."/>
            <person name="Kirschner M.W."/>
            <person name="Durand P.M."/>
            <person name="Michod R.E."/>
            <person name="Nozaki H."/>
            <person name="Olson B.J."/>
        </authorList>
    </citation>
    <scope>NUCLEOTIDE SEQUENCE [LARGE SCALE GENOMIC DNA]</scope>
    <source>
        <strain evidence="17">NIES-2863</strain>
    </source>
</reference>
<feature type="transmembrane region" description="Helical" evidence="14">
    <location>
        <begin position="826"/>
        <end position="845"/>
    </location>
</feature>
<evidence type="ECO:0000256" key="12">
    <source>
        <dbReference type="PROSITE-ProRule" id="PRU00023"/>
    </source>
</evidence>
<keyword evidence="4" id="KW-0109">Calcium transport</keyword>
<gene>
    <name evidence="16" type="ORF">GPECTOR_16g758</name>
</gene>
<feature type="region of interest" description="Disordered" evidence="13">
    <location>
        <begin position="400"/>
        <end position="420"/>
    </location>
</feature>
<evidence type="ECO:0000256" key="9">
    <source>
        <dbReference type="ARBA" id="ARBA00023065"/>
    </source>
</evidence>
<keyword evidence="8 14" id="KW-1133">Transmembrane helix</keyword>
<evidence type="ECO:0000256" key="4">
    <source>
        <dbReference type="ARBA" id="ARBA00022568"/>
    </source>
</evidence>
<organism evidence="16 17">
    <name type="scientific">Gonium pectorale</name>
    <name type="common">Green alga</name>
    <dbReference type="NCBI Taxonomy" id="33097"/>
    <lineage>
        <taxon>Eukaryota</taxon>
        <taxon>Viridiplantae</taxon>
        <taxon>Chlorophyta</taxon>
        <taxon>core chlorophytes</taxon>
        <taxon>Chlorophyceae</taxon>
        <taxon>CS clade</taxon>
        <taxon>Chlamydomonadales</taxon>
        <taxon>Volvocaceae</taxon>
        <taxon>Gonium</taxon>
    </lineage>
</organism>
<keyword evidence="12" id="KW-0040">ANK repeat</keyword>
<dbReference type="InterPro" id="IPR005821">
    <property type="entry name" value="Ion_trans_dom"/>
</dbReference>
<evidence type="ECO:0000259" key="15">
    <source>
        <dbReference type="Pfam" id="PF00520"/>
    </source>
</evidence>
<dbReference type="PANTHER" id="PTHR10582">
    <property type="entry name" value="TRANSIENT RECEPTOR POTENTIAL ION CHANNEL PROTEIN"/>
    <property type="match status" value="1"/>
</dbReference>
<feature type="transmembrane region" description="Helical" evidence="14">
    <location>
        <begin position="727"/>
        <end position="750"/>
    </location>
</feature>
<evidence type="ECO:0000256" key="3">
    <source>
        <dbReference type="ARBA" id="ARBA00022475"/>
    </source>
</evidence>
<proteinExistence type="predicted"/>
<feature type="transmembrane region" description="Helical" evidence="14">
    <location>
        <begin position="1055"/>
        <end position="1076"/>
    </location>
</feature>
<dbReference type="InterPro" id="IPR024862">
    <property type="entry name" value="TRPV"/>
</dbReference>
<evidence type="ECO:0000256" key="10">
    <source>
        <dbReference type="ARBA" id="ARBA00023136"/>
    </source>
</evidence>
<keyword evidence="5 14" id="KW-0812">Transmembrane</keyword>
<evidence type="ECO:0000256" key="13">
    <source>
        <dbReference type="SAM" id="MobiDB-lite"/>
    </source>
</evidence>
<feature type="repeat" description="ANK" evidence="12">
    <location>
        <begin position="103"/>
        <end position="132"/>
    </location>
</feature>
<keyword evidence="17" id="KW-1185">Reference proteome</keyword>
<evidence type="ECO:0000256" key="1">
    <source>
        <dbReference type="ARBA" id="ARBA00004651"/>
    </source>
</evidence>
<evidence type="ECO:0000256" key="11">
    <source>
        <dbReference type="ARBA" id="ARBA00023303"/>
    </source>
</evidence>
<keyword evidence="11" id="KW-0407">Ion channel</keyword>
<keyword evidence="2" id="KW-0813">Transport</keyword>
<keyword evidence="6" id="KW-0677">Repeat</keyword>
<feature type="transmembrane region" description="Helical" evidence="14">
    <location>
        <begin position="951"/>
        <end position="971"/>
    </location>
</feature>
<evidence type="ECO:0000256" key="8">
    <source>
        <dbReference type="ARBA" id="ARBA00022989"/>
    </source>
</evidence>
<dbReference type="Gene3D" id="1.25.40.20">
    <property type="entry name" value="Ankyrin repeat-containing domain"/>
    <property type="match status" value="1"/>
</dbReference>
<dbReference type="GO" id="GO:0005886">
    <property type="term" value="C:plasma membrane"/>
    <property type="evidence" value="ECO:0007669"/>
    <property type="project" value="UniProtKB-SubCell"/>
</dbReference>
<dbReference type="SMART" id="SM00248">
    <property type="entry name" value="ANK"/>
    <property type="match status" value="3"/>
</dbReference>
<name>A0A150GL87_GONPE</name>
<dbReference type="GO" id="GO:0098703">
    <property type="term" value="P:calcium ion import across plasma membrane"/>
    <property type="evidence" value="ECO:0007669"/>
    <property type="project" value="TreeGrafter"/>
</dbReference>
<dbReference type="InterPro" id="IPR002110">
    <property type="entry name" value="Ankyrin_rpt"/>
</dbReference>
<evidence type="ECO:0000313" key="17">
    <source>
        <dbReference type="Proteomes" id="UP000075714"/>
    </source>
</evidence>
<accession>A0A150GL87</accession>
<dbReference type="Pfam" id="PF00520">
    <property type="entry name" value="Ion_trans"/>
    <property type="match status" value="1"/>
</dbReference>